<organism evidence="2 3">
    <name type="scientific">Plantactinospora soyae</name>
    <dbReference type="NCBI Taxonomy" id="1544732"/>
    <lineage>
        <taxon>Bacteria</taxon>
        <taxon>Bacillati</taxon>
        <taxon>Actinomycetota</taxon>
        <taxon>Actinomycetes</taxon>
        <taxon>Micromonosporales</taxon>
        <taxon>Micromonosporaceae</taxon>
        <taxon>Plantactinospora</taxon>
    </lineage>
</organism>
<dbReference type="Proteomes" id="UP000649753">
    <property type="component" value="Unassembled WGS sequence"/>
</dbReference>
<dbReference type="RefSeq" id="WP_192768606.1">
    <property type="nucleotide sequence ID" value="NZ_JADBEB010000001.1"/>
</dbReference>
<gene>
    <name evidence="2" type="ORF">H4W31_004702</name>
</gene>
<feature type="region of interest" description="Disordered" evidence="1">
    <location>
        <begin position="69"/>
        <end position="148"/>
    </location>
</feature>
<feature type="compositionally biased region" description="Basic and acidic residues" evidence="1">
    <location>
        <begin position="111"/>
        <end position="148"/>
    </location>
</feature>
<evidence type="ECO:0000313" key="3">
    <source>
        <dbReference type="Proteomes" id="UP000649753"/>
    </source>
</evidence>
<feature type="compositionally biased region" description="Low complexity" evidence="1">
    <location>
        <begin position="69"/>
        <end position="88"/>
    </location>
</feature>
<evidence type="ECO:0000313" key="2">
    <source>
        <dbReference type="EMBL" id="MBE1489064.1"/>
    </source>
</evidence>
<reference evidence="2" key="1">
    <citation type="submission" date="2020-10" db="EMBL/GenBank/DDBJ databases">
        <title>Sequencing the genomes of 1000 actinobacteria strains.</title>
        <authorList>
            <person name="Klenk H.-P."/>
        </authorList>
    </citation>
    <scope>NUCLEOTIDE SEQUENCE</scope>
    <source>
        <strain evidence="2">DSM 46832</strain>
    </source>
</reference>
<proteinExistence type="predicted"/>
<protein>
    <submittedName>
        <fullName evidence="2">Uncharacterized protein</fullName>
    </submittedName>
</protein>
<dbReference type="EMBL" id="JADBEB010000001">
    <property type="protein sequence ID" value="MBE1489064.1"/>
    <property type="molecule type" value="Genomic_DNA"/>
</dbReference>
<comment type="caution">
    <text evidence="2">The sequence shown here is derived from an EMBL/GenBank/DDBJ whole genome shotgun (WGS) entry which is preliminary data.</text>
</comment>
<sequence length="148" mass="16218">MPLPGTVLELAKEDWRYGGHTLFLLVEFVRLDLSVYYDNQWVWITGQQLARDGTPMGHLDALVRVSALPSADPAPGAPPAARADAGSLPTARPDAGSLPAGRPTPAPRQRVQNDGRQQHRRSDHEANRRVELPQEHAGGDRPEHQTAQ</sequence>
<dbReference type="AlphaFoldDB" id="A0A927M791"/>
<keyword evidence="3" id="KW-1185">Reference proteome</keyword>
<evidence type="ECO:0000256" key="1">
    <source>
        <dbReference type="SAM" id="MobiDB-lite"/>
    </source>
</evidence>
<name>A0A927M791_9ACTN</name>
<accession>A0A927M791</accession>